<gene>
    <name evidence="1" type="ORF">GQS65_12480</name>
</gene>
<evidence type="ECO:0000313" key="1">
    <source>
        <dbReference type="EMBL" id="MWG35294.1"/>
    </source>
</evidence>
<evidence type="ECO:0000313" key="2">
    <source>
        <dbReference type="Proteomes" id="UP000451471"/>
    </source>
</evidence>
<dbReference type="AlphaFoldDB" id="A0A6B0GKM3"/>
<sequence>PLAKESAYDIDGLTERLDQLTDLVGARRPDEVDYIGVLPADRNGLDRRLEQLVEDRALDVETTDSEVIIR</sequence>
<dbReference type="Proteomes" id="UP000451471">
    <property type="component" value="Unassembled WGS sequence"/>
</dbReference>
<name>A0A6B0GKM3_9EURY</name>
<reference evidence="1 2" key="1">
    <citation type="submission" date="2019-12" db="EMBL/GenBank/DDBJ databases">
        <title>Halocatena pleomorpha gen. nov. sp. nov., an extremely halophilic archaeon of family Halobacteriaceae isolated from saltpan soil.</title>
        <authorList>
            <person name="Pal Y."/>
            <person name="Verma A."/>
            <person name="Krishnamurthi S."/>
            <person name="Kumar P."/>
        </authorList>
    </citation>
    <scope>NUCLEOTIDE SEQUENCE [LARGE SCALE GENOMIC DNA]</scope>
    <source>
        <strain evidence="1 2">JCM 16495</strain>
    </source>
</reference>
<protein>
    <submittedName>
        <fullName evidence="1">Uncharacterized protein</fullName>
    </submittedName>
</protein>
<comment type="caution">
    <text evidence="1">The sequence shown here is derived from an EMBL/GenBank/DDBJ whole genome shotgun (WGS) entry which is preliminary data.</text>
</comment>
<feature type="non-terminal residue" evidence="1">
    <location>
        <position position="1"/>
    </location>
</feature>
<keyword evidence="2" id="KW-1185">Reference proteome</keyword>
<accession>A0A6B0GKM3</accession>
<dbReference type="EMBL" id="WSZK01000020">
    <property type="protein sequence ID" value="MWG35294.1"/>
    <property type="molecule type" value="Genomic_DNA"/>
</dbReference>
<proteinExistence type="predicted"/>
<dbReference type="OrthoDB" id="174254at2157"/>
<dbReference type="RefSeq" id="WP_158204979.1">
    <property type="nucleotide sequence ID" value="NZ_WSZK01000020.1"/>
</dbReference>
<organism evidence="1 2">
    <name type="scientific">Halomarina oriensis</name>
    <dbReference type="NCBI Taxonomy" id="671145"/>
    <lineage>
        <taxon>Archaea</taxon>
        <taxon>Methanobacteriati</taxon>
        <taxon>Methanobacteriota</taxon>
        <taxon>Stenosarchaea group</taxon>
        <taxon>Halobacteria</taxon>
        <taxon>Halobacteriales</taxon>
        <taxon>Natronomonadaceae</taxon>
        <taxon>Halomarina</taxon>
    </lineage>
</organism>